<reference evidence="2" key="1">
    <citation type="journal article" date="1998" name="Int. J. Syst. Bacteriol. 48 Pt">
        <title>Thermococcus guaymasensis sp. nov. and Thermococcus aggregans sp. nov., two novel thermophilic archaea isolated from the Guaymas Basin hydrothermal vent site.</title>
        <authorList>
            <person name="Canganella F."/>
            <person name="Jones W.J."/>
            <person name="Gambacorta A."/>
            <person name="Antranikian G."/>
        </authorList>
    </citation>
    <scope>NUCLEOTIDE SEQUENCE</scope>
    <source>
        <strain evidence="2">TY</strain>
    </source>
</reference>
<evidence type="ECO:0000313" key="2">
    <source>
        <dbReference type="EMBL" id="USS40203.1"/>
    </source>
</evidence>
<gene>
    <name evidence="2" type="ORF">NF865_07665</name>
</gene>
<feature type="domain" description="Polymerase nucleotidyl transferase" evidence="1">
    <location>
        <begin position="8"/>
        <end position="56"/>
    </location>
</feature>
<dbReference type="RefSeq" id="WP_253304160.1">
    <property type="nucleotide sequence ID" value="NZ_CP099582.1"/>
</dbReference>
<dbReference type="Gene3D" id="3.30.460.10">
    <property type="entry name" value="Beta Polymerase, domain 2"/>
    <property type="match status" value="1"/>
</dbReference>
<dbReference type="InterPro" id="IPR043519">
    <property type="entry name" value="NT_sf"/>
</dbReference>
<dbReference type="AlphaFoldDB" id="A0A9E7MWH3"/>
<dbReference type="SUPFAM" id="SSF81301">
    <property type="entry name" value="Nucleotidyltransferase"/>
    <property type="match status" value="1"/>
</dbReference>
<sequence length="249" mass="28753">MGDWKQALEKFLRPWKEQEFVEAALLTGSYALGLQTSRSDVDVYIILSDDVGWRERGNVIVDGVLIEYFANPVRAVREYFEGELAQNSRSTARIILTGKTLFDKTGIIEVLRVEAKEYMGKPFPKPDETRIELAKYFLWDVLDSLKDAENRGNPSYAYLYHLALKMALEYYARFLGVEIPPASKVYRLFTEGAFRKAYLFPDFPDERFVELFLGAMQEVRTENVEALINHVLDKMGGFSIDGWKLRTEF</sequence>
<dbReference type="CDD" id="cd05403">
    <property type="entry name" value="NT_KNTase_like"/>
    <property type="match status" value="1"/>
</dbReference>
<keyword evidence="3" id="KW-1185">Reference proteome</keyword>
<dbReference type="InterPro" id="IPR002934">
    <property type="entry name" value="Polymerase_NTP_transf_dom"/>
</dbReference>
<evidence type="ECO:0000259" key="1">
    <source>
        <dbReference type="Pfam" id="PF01909"/>
    </source>
</evidence>
<evidence type="ECO:0000313" key="3">
    <source>
        <dbReference type="Proteomes" id="UP001055732"/>
    </source>
</evidence>
<dbReference type="Pfam" id="PF01909">
    <property type="entry name" value="NTP_transf_2"/>
    <property type="match status" value="1"/>
</dbReference>
<organism evidence="2 3">
    <name type="scientific">Thermococcus aggregans</name>
    <dbReference type="NCBI Taxonomy" id="110163"/>
    <lineage>
        <taxon>Archaea</taxon>
        <taxon>Methanobacteriati</taxon>
        <taxon>Methanobacteriota</taxon>
        <taxon>Thermococci</taxon>
        <taxon>Thermococcales</taxon>
        <taxon>Thermococcaceae</taxon>
        <taxon>Thermococcus</taxon>
    </lineage>
</organism>
<dbReference type="EMBL" id="CP099582">
    <property type="protein sequence ID" value="USS40203.1"/>
    <property type="molecule type" value="Genomic_DNA"/>
</dbReference>
<reference evidence="2" key="2">
    <citation type="submission" date="2022-06" db="EMBL/GenBank/DDBJ databases">
        <authorList>
            <person name="Park Y.-J."/>
        </authorList>
    </citation>
    <scope>NUCLEOTIDE SEQUENCE</scope>
    <source>
        <strain evidence="2">TY</strain>
    </source>
</reference>
<dbReference type="Proteomes" id="UP001055732">
    <property type="component" value="Chromosome"/>
</dbReference>
<dbReference type="KEGG" id="tagg:NF865_07665"/>
<protein>
    <submittedName>
        <fullName evidence="2">Nucleotidyltransferase domain-containing protein</fullName>
    </submittedName>
</protein>
<dbReference type="GO" id="GO:0016779">
    <property type="term" value="F:nucleotidyltransferase activity"/>
    <property type="evidence" value="ECO:0007669"/>
    <property type="project" value="InterPro"/>
</dbReference>
<accession>A0A9E7MWH3</accession>
<name>A0A9E7MWH3_THEAG</name>
<proteinExistence type="predicted"/>